<dbReference type="AlphaFoldDB" id="A0AAV5NP89"/>
<feature type="domain" description="Peptidoglycan binding-like" evidence="1">
    <location>
        <begin position="12"/>
        <end position="68"/>
    </location>
</feature>
<organism evidence="2 3">
    <name type="scientific">Vibrio penaeicida</name>
    <dbReference type="NCBI Taxonomy" id="104609"/>
    <lineage>
        <taxon>Bacteria</taxon>
        <taxon>Pseudomonadati</taxon>
        <taxon>Pseudomonadota</taxon>
        <taxon>Gammaproteobacteria</taxon>
        <taxon>Vibrionales</taxon>
        <taxon>Vibrionaceae</taxon>
        <taxon>Vibrio</taxon>
    </lineage>
</organism>
<protein>
    <recommendedName>
        <fullName evidence="1">Peptidoglycan binding-like domain-containing protein</fullName>
    </recommendedName>
</protein>
<proteinExistence type="predicted"/>
<name>A0AAV5NP89_9VIBR</name>
<feature type="domain" description="Peptidoglycan binding-like" evidence="1">
    <location>
        <begin position="90"/>
        <end position="142"/>
    </location>
</feature>
<dbReference type="EMBL" id="BSNX01000015">
    <property type="protein sequence ID" value="GLQ72491.1"/>
    <property type="molecule type" value="Genomic_DNA"/>
</dbReference>
<dbReference type="InterPro" id="IPR002477">
    <property type="entry name" value="Peptidoglycan-bd-like"/>
</dbReference>
<evidence type="ECO:0000259" key="1">
    <source>
        <dbReference type="Pfam" id="PF01471"/>
    </source>
</evidence>
<gene>
    <name evidence="2" type="ORF">GCM10007932_18510</name>
</gene>
<dbReference type="SUPFAM" id="SSF47090">
    <property type="entry name" value="PGBD-like"/>
    <property type="match status" value="2"/>
</dbReference>
<sequence>MYNKLLKTGASGREVVSLQFYLNKILMPTTPTLLDGKFGSGTKKLVKKYQAQFGLFTDGEVGSKTWESIKLQNTKKAYRKPLKFSNKCVDIAHLQNALNKLLNLSPKMSLDGRFGADTDRYVREFQARLSLGIDGIVGRDTWLTIEQLLTNKIAIMTLNFIQNSMHDLRKMLVPRGDTPWMKYAIQEKDSGKTHEEVGSKNNPRIIEYHSTTTLKAQSDEVPWCSSFVNWAIIKSGHKGTNSAAANSWLKWGKKVSATPGAIIIIHNSGAANSSLTRSGNHVGFLLSETEHYFSILGGNQRDQVKESKYPKRSWKVKGYRLPN</sequence>
<evidence type="ECO:0000313" key="3">
    <source>
        <dbReference type="Proteomes" id="UP001156690"/>
    </source>
</evidence>
<dbReference type="InterPro" id="IPR013423">
    <property type="entry name" value="CHP02594"/>
</dbReference>
<accession>A0AAV5NP89</accession>
<dbReference type="InterPro" id="IPR036365">
    <property type="entry name" value="PGBD-like_sf"/>
</dbReference>
<keyword evidence="3" id="KW-1185">Reference proteome</keyword>
<dbReference type="Gene3D" id="1.10.101.10">
    <property type="entry name" value="PGBD-like superfamily/PGBD"/>
    <property type="match status" value="2"/>
</dbReference>
<dbReference type="NCBIfam" id="TIGR02594">
    <property type="entry name" value="TIGR02594 family protein"/>
    <property type="match status" value="1"/>
</dbReference>
<dbReference type="Pfam" id="PF01471">
    <property type="entry name" value="PG_binding_1"/>
    <property type="match status" value="2"/>
</dbReference>
<evidence type="ECO:0000313" key="2">
    <source>
        <dbReference type="EMBL" id="GLQ72491.1"/>
    </source>
</evidence>
<dbReference type="Proteomes" id="UP001156690">
    <property type="component" value="Unassembled WGS sequence"/>
</dbReference>
<dbReference type="InterPro" id="IPR036366">
    <property type="entry name" value="PGBDSf"/>
</dbReference>
<comment type="caution">
    <text evidence="2">The sequence shown here is derived from an EMBL/GenBank/DDBJ whole genome shotgun (WGS) entry which is preliminary data.</text>
</comment>
<reference evidence="3" key="1">
    <citation type="journal article" date="2019" name="Int. J. Syst. Evol. Microbiol.">
        <title>The Global Catalogue of Microorganisms (GCM) 10K type strain sequencing project: providing services to taxonomists for standard genome sequencing and annotation.</title>
        <authorList>
            <consortium name="The Broad Institute Genomics Platform"/>
            <consortium name="The Broad Institute Genome Sequencing Center for Infectious Disease"/>
            <person name="Wu L."/>
            <person name="Ma J."/>
        </authorList>
    </citation>
    <scope>NUCLEOTIDE SEQUENCE [LARGE SCALE GENOMIC DNA]</scope>
    <source>
        <strain evidence="3">NBRC 15640</strain>
    </source>
</reference>
<dbReference type="RefSeq" id="WP_126607763.1">
    <property type="nucleotide sequence ID" value="NZ_AP025144.1"/>
</dbReference>